<feature type="domain" description="N-acetyltransferase" evidence="3">
    <location>
        <begin position="3"/>
        <end position="142"/>
    </location>
</feature>
<gene>
    <name evidence="4" type="ORF">KYD98_10760</name>
</gene>
<keyword evidence="2" id="KW-0012">Acyltransferase</keyword>
<dbReference type="InterPro" id="IPR016181">
    <property type="entry name" value="Acyl_CoA_acyltransferase"/>
</dbReference>
<dbReference type="CDD" id="cd04301">
    <property type="entry name" value="NAT_SF"/>
    <property type="match status" value="1"/>
</dbReference>
<evidence type="ECO:0000259" key="3">
    <source>
        <dbReference type="PROSITE" id="PS51186"/>
    </source>
</evidence>
<dbReference type="PANTHER" id="PTHR43420">
    <property type="entry name" value="ACETYLTRANSFERASE"/>
    <property type="match status" value="1"/>
</dbReference>
<dbReference type="Gene3D" id="3.40.630.30">
    <property type="match status" value="1"/>
</dbReference>
<evidence type="ECO:0000313" key="5">
    <source>
        <dbReference type="Proteomes" id="UP001519921"/>
    </source>
</evidence>
<reference evidence="4 5" key="1">
    <citation type="submission" date="2021-07" db="EMBL/GenBank/DDBJ databases">
        <title>Clostridium weizhouense sp. nov., an anaerobic bacterium isolated from activated sludge of Petroleum wastewater.</title>
        <authorList>
            <person name="Li Q."/>
        </authorList>
    </citation>
    <scope>NUCLEOTIDE SEQUENCE [LARGE SCALE GENOMIC DNA]</scope>
    <source>
        <strain evidence="4 5">YB-6</strain>
    </source>
</reference>
<dbReference type="EMBL" id="JAHXPT010000008">
    <property type="protein sequence ID" value="MBW6410576.1"/>
    <property type="molecule type" value="Genomic_DNA"/>
</dbReference>
<dbReference type="Proteomes" id="UP001519921">
    <property type="component" value="Unassembled WGS sequence"/>
</dbReference>
<proteinExistence type="predicted"/>
<comment type="caution">
    <text evidence="4">The sequence shown here is derived from an EMBL/GenBank/DDBJ whole genome shotgun (WGS) entry which is preliminary data.</text>
</comment>
<evidence type="ECO:0000256" key="2">
    <source>
        <dbReference type="ARBA" id="ARBA00023315"/>
    </source>
</evidence>
<protein>
    <submittedName>
        <fullName evidence="4">GNAT family N-acetyltransferase</fullName>
    </submittedName>
</protein>
<sequence length="176" mass="21470">MNSRLDIIEKNDFDDFFKILDASFPEVERRNYNDQKKLLDEMMYEIYAYKDEEKIINAFIATWNFDEFNFIEHFAVNPNIRGNGLGTKMLNNYMKECKKTIFLEVEPPNTDIAKRRINFYKRLGFYLNDYDYVQLPLQKQHKPIPLMVMTYPRRVNKDEFKNYKRKVYKHVYKAKI</sequence>
<keyword evidence="1" id="KW-0808">Transferase</keyword>
<name>A0ABS7AQA4_9CLOT</name>
<dbReference type="InterPro" id="IPR000182">
    <property type="entry name" value="GNAT_dom"/>
</dbReference>
<dbReference type="PROSITE" id="PS51186">
    <property type="entry name" value="GNAT"/>
    <property type="match status" value="1"/>
</dbReference>
<dbReference type="RefSeq" id="WP_219780027.1">
    <property type="nucleotide sequence ID" value="NZ_JAHXPT010000008.1"/>
</dbReference>
<dbReference type="InterPro" id="IPR050680">
    <property type="entry name" value="YpeA/RimI_acetyltransf"/>
</dbReference>
<dbReference type="Pfam" id="PF00583">
    <property type="entry name" value="Acetyltransf_1"/>
    <property type="match status" value="1"/>
</dbReference>
<evidence type="ECO:0000313" key="4">
    <source>
        <dbReference type="EMBL" id="MBW6410576.1"/>
    </source>
</evidence>
<accession>A0ABS7AQA4</accession>
<evidence type="ECO:0000256" key="1">
    <source>
        <dbReference type="ARBA" id="ARBA00022679"/>
    </source>
</evidence>
<organism evidence="4 5">
    <name type="scientific">Clostridium weizhouense</name>
    <dbReference type="NCBI Taxonomy" id="2859781"/>
    <lineage>
        <taxon>Bacteria</taxon>
        <taxon>Bacillati</taxon>
        <taxon>Bacillota</taxon>
        <taxon>Clostridia</taxon>
        <taxon>Eubacteriales</taxon>
        <taxon>Clostridiaceae</taxon>
        <taxon>Clostridium</taxon>
    </lineage>
</organism>
<keyword evidence="5" id="KW-1185">Reference proteome</keyword>
<dbReference type="SUPFAM" id="SSF55729">
    <property type="entry name" value="Acyl-CoA N-acyltransferases (Nat)"/>
    <property type="match status" value="1"/>
</dbReference>